<gene>
    <name evidence="5" type="ORF">ABID12_002454</name>
</gene>
<accession>A0ABV2IC61</accession>
<dbReference type="InterPro" id="IPR010982">
    <property type="entry name" value="Lambda_DNA-bd_dom_sf"/>
</dbReference>
<dbReference type="Gene3D" id="1.10.260.40">
    <property type="entry name" value="lambda repressor-like DNA-binding domains"/>
    <property type="match status" value="1"/>
</dbReference>
<organism evidence="5 6">
    <name type="scientific">Martelella mangrovi</name>
    <dbReference type="NCBI Taxonomy" id="1397477"/>
    <lineage>
        <taxon>Bacteria</taxon>
        <taxon>Pseudomonadati</taxon>
        <taxon>Pseudomonadota</taxon>
        <taxon>Alphaproteobacteria</taxon>
        <taxon>Hyphomicrobiales</taxon>
        <taxon>Aurantimonadaceae</taxon>
        <taxon>Martelella</taxon>
    </lineage>
</organism>
<feature type="domain" description="HTH lacI-type" evidence="4">
    <location>
        <begin position="12"/>
        <end position="66"/>
    </location>
</feature>
<dbReference type="EMBL" id="JBEPLY010000007">
    <property type="protein sequence ID" value="MET3600505.1"/>
    <property type="molecule type" value="Genomic_DNA"/>
</dbReference>
<proteinExistence type="predicted"/>
<dbReference type="InterPro" id="IPR000843">
    <property type="entry name" value="HTH_LacI"/>
</dbReference>
<dbReference type="PANTHER" id="PTHR30146:SF2">
    <property type="entry name" value="HTH-TYPE TRANSCRIPTIONAL REGULATOR GNTR"/>
    <property type="match status" value="1"/>
</dbReference>
<keyword evidence="1" id="KW-0805">Transcription regulation</keyword>
<protein>
    <submittedName>
        <fullName evidence="5">LacI family gluconate utilization system Gnt-I transcriptional repressor</fullName>
    </submittedName>
</protein>
<dbReference type="RefSeq" id="WP_354434421.1">
    <property type="nucleotide sequence ID" value="NZ_JBEPLY010000007.1"/>
</dbReference>
<name>A0ABV2IC61_9HYPH</name>
<dbReference type="PROSITE" id="PS50932">
    <property type="entry name" value="HTH_LACI_2"/>
    <property type="match status" value="1"/>
</dbReference>
<sequence>MKPKKNRASGRPTLADVAKRAGVSEITASRAMRGVKTVGPELAEAVKQAAKAVGYIPDPAARALASKRSRSILVLIPALSNQLFIGMYEEIQKALRAEDYEIFLGNYHYDARQEEKLIRDYLVYRPSGVLLTGNEQSAAAAKMLKDSGLPCVYMMDLLETPGTISIGFSQEEAGAAVARHLIATGRRKLAYIAAQLDPRAKYRGQGFQREIARHGLEPAIELRAPIPSSPGLGADQFRSILGEYPDRDGLFFCNDDLAWGALMEASRLQIDIPERFSIVGFNDLPLSAHMAPRLTSVKTPLDEIGRHGAVTLLRLVRGQPVESACCDLGFELKIRESSLFSGGAAP</sequence>
<dbReference type="Proteomes" id="UP001549164">
    <property type="component" value="Unassembled WGS sequence"/>
</dbReference>
<dbReference type="InterPro" id="IPR046335">
    <property type="entry name" value="LacI/GalR-like_sensor"/>
</dbReference>
<evidence type="ECO:0000313" key="6">
    <source>
        <dbReference type="Proteomes" id="UP001549164"/>
    </source>
</evidence>
<dbReference type="Gene3D" id="3.40.50.2300">
    <property type="match status" value="2"/>
</dbReference>
<comment type="caution">
    <text evidence="5">The sequence shown here is derived from an EMBL/GenBank/DDBJ whole genome shotgun (WGS) entry which is preliminary data.</text>
</comment>
<evidence type="ECO:0000256" key="2">
    <source>
        <dbReference type="ARBA" id="ARBA00023125"/>
    </source>
</evidence>
<dbReference type="PANTHER" id="PTHR30146">
    <property type="entry name" value="LACI-RELATED TRANSCRIPTIONAL REPRESSOR"/>
    <property type="match status" value="1"/>
</dbReference>
<dbReference type="Pfam" id="PF00356">
    <property type="entry name" value="LacI"/>
    <property type="match status" value="1"/>
</dbReference>
<dbReference type="SUPFAM" id="SSF53822">
    <property type="entry name" value="Periplasmic binding protein-like I"/>
    <property type="match status" value="1"/>
</dbReference>
<evidence type="ECO:0000313" key="5">
    <source>
        <dbReference type="EMBL" id="MET3600505.1"/>
    </source>
</evidence>
<dbReference type="PROSITE" id="PS00356">
    <property type="entry name" value="HTH_LACI_1"/>
    <property type="match status" value="1"/>
</dbReference>
<dbReference type="Pfam" id="PF13377">
    <property type="entry name" value="Peripla_BP_3"/>
    <property type="match status" value="1"/>
</dbReference>
<keyword evidence="3" id="KW-0804">Transcription</keyword>
<dbReference type="CDD" id="cd01575">
    <property type="entry name" value="PBP1_GntR"/>
    <property type="match status" value="1"/>
</dbReference>
<reference evidence="5 6" key="1">
    <citation type="submission" date="2024-06" db="EMBL/GenBank/DDBJ databases">
        <title>Genomic Encyclopedia of Type Strains, Phase IV (KMG-IV): sequencing the most valuable type-strain genomes for metagenomic binning, comparative biology and taxonomic classification.</title>
        <authorList>
            <person name="Goeker M."/>
        </authorList>
    </citation>
    <scope>NUCLEOTIDE SEQUENCE [LARGE SCALE GENOMIC DNA]</scope>
    <source>
        <strain evidence="5 6">DSM 28102</strain>
    </source>
</reference>
<dbReference type="SMART" id="SM00354">
    <property type="entry name" value="HTH_LACI"/>
    <property type="match status" value="1"/>
</dbReference>
<dbReference type="CDD" id="cd01392">
    <property type="entry name" value="HTH_LacI"/>
    <property type="match status" value="1"/>
</dbReference>
<keyword evidence="2" id="KW-0238">DNA-binding</keyword>
<dbReference type="SUPFAM" id="SSF47413">
    <property type="entry name" value="lambda repressor-like DNA-binding domains"/>
    <property type="match status" value="1"/>
</dbReference>
<dbReference type="InterPro" id="IPR028082">
    <property type="entry name" value="Peripla_BP_I"/>
</dbReference>
<evidence type="ECO:0000256" key="1">
    <source>
        <dbReference type="ARBA" id="ARBA00023015"/>
    </source>
</evidence>
<evidence type="ECO:0000259" key="4">
    <source>
        <dbReference type="PROSITE" id="PS50932"/>
    </source>
</evidence>
<evidence type="ECO:0000256" key="3">
    <source>
        <dbReference type="ARBA" id="ARBA00023163"/>
    </source>
</evidence>
<keyword evidence="6" id="KW-1185">Reference proteome</keyword>